<keyword evidence="3" id="KW-1185">Reference proteome</keyword>
<feature type="compositionally biased region" description="Low complexity" evidence="1">
    <location>
        <begin position="56"/>
        <end position="76"/>
    </location>
</feature>
<gene>
    <name evidence="2" type="ORF">SIL87_10480</name>
</gene>
<name>A0AAW9DQM0_ACIAO</name>
<evidence type="ECO:0000256" key="1">
    <source>
        <dbReference type="SAM" id="MobiDB-lite"/>
    </source>
</evidence>
<protein>
    <submittedName>
        <fullName evidence="2">Uncharacterized protein</fullName>
    </submittedName>
</protein>
<sequence>MILPVNNAISQPIAYAGGQPSTAKPSFGNALQATMAQLQATNHGTNALFHHKHDQSGTTNQSQSPSQSPFAAAAGAVSGLTMPAL</sequence>
<accession>A0AAW9DQM0</accession>
<proteinExistence type="predicted"/>
<dbReference type="EMBL" id="JAWXYB010000018">
    <property type="protein sequence ID" value="MDX5931191.1"/>
    <property type="molecule type" value="Genomic_DNA"/>
</dbReference>
<evidence type="ECO:0000313" key="2">
    <source>
        <dbReference type="EMBL" id="MDX5931191.1"/>
    </source>
</evidence>
<evidence type="ECO:0000313" key="3">
    <source>
        <dbReference type="Proteomes" id="UP001279553"/>
    </source>
</evidence>
<comment type="caution">
    <text evidence="2">The sequence shown here is derived from an EMBL/GenBank/DDBJ whole genome shotgun (WGS) entry which is preliminary data.</text>
</comment>
<dbReference type="AlphaFoldDB" id="A0AAW9DQM0"/>
<organism evidence="2 3">
    <name type="scientific">Acidiphilium acidophilum</name>
    <name type="common">Thiobacillus acidophilus</name>
    <dbReference type="NCBI Taxonomy" id="76588"/>
    <lineage>
        <taxon>Bacteria</taxon>
        <taxon>Pseudomonadati</taxon>
        <taxon>Pseudomonadota</taxon>
        <taxon>Alphaproteobacteria</taxon>
        <taxon>Acetobacterales</taxon>
        <taxon>Acidocellaceae</taxon>
        <taxon>Acidiphilium</taxon>
    </lineage>
</organism>
<dbReference type="RefSeq" id="WP_319614118.1">
    <property type="nucleotide sequence ID" value="NZ_JAWXYB010000018.1"/>
</dbReference>
<feature type="region of interest" description="Disordered" evidence="1">
    <location>
        <begin position="49"/>
        <end position="85"/>
    </location>
</feature>
<reference evidence="2 3" key="1">
    <citation type="submission" date="2023-11" db="EMBL/GenBank/DDBJ databases">
        <title>MicrobeMod: A computational toolkit for identifying prokaryotic methylation and restriction-modification with nanopore sequencing.</title>
        <authorList>
            <person name="Crits-Christoph A."/>
            <person name="Kang S.C."/>
            <person name="Lee H."/>
            <person name="Ostrov N."/>
        </authorList>
    </citation>
    <scope>NUCLEOTIDE SEQUENCE [LARGE SCALE GENOMIC DNA]</scope>
    <source>
        <strain evidence="2 3">DSMZ 700</strain>
    </source>
</reference>
<dbReference type="Proteomes" id="UP001279553">
    <property type="component" value="Unassembled WGS sequence"/>
</dbReference>